<keyword evidence="3" id="KW-0804">Transcription</keyword>
<dbReference type="PANTHER" id="PTHR47894:SF4">
    <property type="entry name" value="HTH-TYPE TRANSCRIPTIONAL REGULATOR GADX"/>
    <property type="match status" value="1"/>
</dbReference>
<keyword evidence="2" id="KW-0238">DNA-binding</keyword>
<dbReference type="Gene3D" id="1.10.10.60">
    <property type="entry name" value="Homeodomain-like"/>
    <property type="match status" value="1"/>
</dbReference>
<evidence type="ECO:0000259" key="4">
    <source>
        <dbReference type="PROSITE" id="PS01124"/>
    </source>
</evidence>
<evidence type="ECO:0000256" key="1">
    <source>
        <dbReference type="ARBA" id="ARBA00023015"/>
    </source>
</evidence>
<dbReference type="RefSeq" id="WP_385949399.1">
    <property type="nucleotide sequence ID" value="NZ_JBHSUB010000008.1"/>
</dbReference>
<evidence type="ECO:0000313" key="6">
    <source>
        <dbReference type="Proteomes" id="UP001596230"/>
    </source>
</evidence>
<dbReference type="PANTHER" id="PTHR47894">
    <property type="entry name" value="HTH-TYPE TRANSCRIPTIONAL REGULATOR GADX"/>
    <property type="match status" value="1"/>
</dbReference>
<dbReference type="InterPro" id="IPR009057">
    <property type="entry name" value="Homeodomain-like_sf"/>
</dbReference>
<dbReference type="Proteomes" id="UP001596230">
    <property type="component" value="Unassembled WGS sequence"/>
</dbReference>
<evidence type="ECO:0000313" key="5">
    <source>
        <dbReference type="EMBL" id="MFC6378197.1"/>
    </source>
</evidence>
<dbReference type="Pfam" id="PF12833">
    <property type="entry name" value="HTH_18"/>
    <property type="match status" value="1"/>
</dbReference>
<gene>
    <name evidence="5" type="ORF">ACFP9W_08885</name>
</gene>
<sequence>MNSAMTLLTTASQSMAGGASGNRGVLAAAATGLSDFIGSQGGDSDRIFGLSGVDPELLGSPTLSLGLANYCRVLEEAARHSSTNNFGLHYGRQFKPQSLGLIGYIGLCSPTLESALQNVVQFFPCHQHDTLTRMVDKGDYWRLDYQVRHGAILSRRQDAELTLGMFMNLIRHSAGQHWAPREVHFEHSRPENWHEHCKIFDAPVYFDQPYNSLLIGRRELQRAMPDNDPMLLMVVKDALQRLNTTRESQGLTGKVRACIHLLLSNGEPTLEQVAENMGLSEWTLQRRLREQEVSFSRLLDAVRSELAAHYLQQQSLSVSAMAMLLGYSEVSAFSRACRRWYGISPRQWRQQENPQA</sequence>
<proteinExistence type="predicted"/>
<keyword evidence="1" id="KW-0805">Transcription regulation</keyword>
<dbReference type="EMBL" id="JBHSUB010000008">
    <property type="protein sequence ID" value="MFC6378197.1"/>
    <property type="molecule type" value="Genomic_DNA"/>
</dbReference>
<dbReference type="InterPro" id="IPR018060">
    <property type="entry name" value="HTH_AraC"/>
</dbReference>
<accession>A0ABW1W0M1</accession>
<dbReference type="InterPro" id="IPR032687">
    <property type="entry name" value="AraC-type_N"/>
</dbReference>
<comment type="caution">
    <text evidence="5">The sequence shown here is derived from an EMBL/GenBank/DDBJ whole genome shotgun (WGS) entry which is preliminary data.</text>
</comment>
<keyword evidence="6" id="KW-1185">Reference proteome</keyword>
<organism evidence="5 6">
    <name type="scientific">Tatumella terrea</name>
    <dbReference type="NCBI Taxonomy" id="419007"/>
    <lineage>
        <taxon>Bacteria</taxon>
        <taxon>Pseudomonadati</taxon>
        <taxon>Pseudomonadota</taxon>
        <taxon>Gammaproteobacteria</taxon>
        <taxon>Enterobacterales</taxon>
        <taxon>Erwiniaceae</taxon>
        <taxon>Tatumella</taxon>
    </lineage>
</organism>
<evidence type="ECO:0000256" key="2">
    <source>
        <dbReference type="ARBA" id="ARBA00023125"/>
    </source>
</evidence>
<protein>
    <submittedName>
        <fullName evidence="5">AraC family transcriptional regulator</fullName>
    </submittedName>
</protein>
<dbReference type="Pfam" id="PF12625">
    <property type="entry name" value="Arabinose_bd"/>
    <property type="match status" value="1"/>
</dbReference>
<evidence type="ECO:0000256" key="3">
    <source>
        <dbReference type="ARBA" id="ARBA00023163"/>
    </source>
</evidence>
<name>A0ABW1W0M1_9GAMM</name>
<feature type="domain" description="HTH araC/xylS-type" evidence="4">
    <location>
        <begin position="253"/>
        <end position="351"/>
    </location>
</feature>
<dbReference type="SMART" id="SM00342">
    <property type="entry name" value="HTH_ARAC"/>
    <property type="match status" value="1"/>
</dbReference>
<dbReference type="PROSITE" id="PS01124">
    <property type="entry name" value="HTH_ARAC_FAMILY_2"/>
    <property type="match status" value="1"/>
</dbReference>
<dbReference type="SUPFAM" id="SSF46689">
    <property type="entry name" value="Homeodomain-like"/>
    <property type="match status" value="1"/>
</dbReference>
<reference evidence="6" key="1">
    <citation type="journal article" date="2019" name="Int. J. Syst. Evol. Microbiol.">
        <title>The Global Catalogue of Microorganisms (GCM) 10K type strain sequencing project: providing services to taxonomists for standard genome sequencing and annotation.</title>
        <authorList>
            <consortium name="The Broad Institute Genomics Platform"/>
            <consortium name="The Broad Institute Genome Sequencing Center for Infectious Disease"/>
            <person name="Wu L."/>
            <person name="Ma J."/>
        </authorList>
    </citation>
    <scope>NUCLEOTIDE SEQUENCE [LARGE SCALE GENOMIC DNA]</scope>
    <source>
        <strain evidence="6">CGMCC 1.18518</strain>
    </source>
</reference>